<sequence>MANVFFTSDLHLGHKFVAGIRGFDDVADHDLAIEWAWYERVGPADHVWVLGDIAASSPAWALTVLARLPGIKHLVLGNHDRAHPMHRDAYRQAAQYGGVFASVQASARRRIQGQEVLLSHFPYDRDWGETRYAQWRLPDLGVPLLHGHTHGTERLSRSARSTPEIHVGVDAWDLAPVPLETVEGLLAEAVIVQ</sequence>
<dbReference type="SUPFAM" id="SSF56300">
    <property type="entry name" value="Metallo-dependent phosphatases"/>
    <property type="match status" value="1"/>
</dbReference>
<organism evidence="2 3">
    <name type="scientific">Arthrobacter phage MaGuCo</name>
    <dbReference type="NCBI Taxonomy" id="3038363"/>
    <lineage>
        <taxon>Viruses</taxon>
        <taxon>Duplodnaviria</taxon>
        <taxon>Heunggongvirae</taxon>
        <taxon>Uroviricota</taxon>
        <taxon>Caudoviricetes</taxon>
        <taxon>Casidaviridae</taxon>
        <taxon>Liebevirus</taxon>
        <taxon>Liebevirus maguco</taxon>
    </lineage>
</organism>
<reference evidence="2 3" key="1">
    <citation type="submission" date="2023-03" db="EMBL/GenBank/DDBJ databases">
        <authorList>
            <person name="Jones P.T."/>
            <person name="Zarakotas T.R."/>
            <person name="Pitt R.A."/>
            <person name="Hinrichsen E.D."/>
            <person name="Woods I.A."/>
            <person name="Gubitose M.G."/>
            <person name="Lord C.E."/>
            <person name="Wilkes B.M."/>
            <person name="Diggins A.E."/>
            <person name="Parsons M.T."/>
            <person name="Kearns B.S."/>
            <person name="Garlena R.A."/>
            <person name="Russell D.A."/>
            <person name="Jacobs-Sera D."/>
            <person name="Hatfull G.F."/>
        </authorList>
    </citation>
    <scope>NUCLEOTIDE SEQUENCE [LARGE SCALE GENOMIC DNA]</scope>
</reference>
<evidence type="ECO:0000259" key="1">
    <source>
        <dbReference type="Pfam" id="PF12850"/>
    </source>
</evidence>
<keyword evidence="3" id="KW-1185">Reference proteome</keyword>
<dbReference type="Pfam" id="PF12850">
    <property type="entry name" value="Metallophos_2"/>
    <property type="match status" value="1"/>
</dbReference>
<accession>A0AAF0K716</accession>
<protein>
    <submittedName>
        <fullName evidence="2">Phosphoesterase</fullName>
    </submittedName>
</protein>
<gene>
    <name evidence="2" type="primary">59</name>
    <name evidence="2" type="ORF">SEA_MAGUCO_59</name>
</gene>
<dbReference type="Proteomes" id="UP001241023">
    <property type="component" value="Segment"/>
</dbReference>
<feature type="domain" description="Calcineurin-like phosphoesterase" evidence="1">
    <location>
        <begin position="6"/>
        <end position="152"/>
    </location>
</feature>
<proteinExistence type="predicted"/>
<evidence type="ECO:0000313" key="3">
    <source>
        <dbReference type="Proteomes" id="UP001241023"/>
    </source>
</evidence>
<evidence type="ECO:0000313" key="2">
    <source>
        <dbReference type="EMBL" id="WGH20351.1"/>
    </source>
</evidence>
<dbReference type="Gene3D" id="3.60.21.10">
    <property type="match status" value="1"/>
</dbReference>
<name>A0AAF0K716_9CAUD</name>
<dbReference type="EMBL" id="OQ709203">
    <property type="protein sequence ID" value="WGH20351.1"/>
    <property type="molecule type" value="Genomic_DNA"/>
</dbReference>
<dbReference type="InterPro" id="IPR029052">
    <property type="entry name" value="Metallo-depent_PP-like"/>
</dbReference>
<dbReference type="InterPro" id="IPR024654">
    <property type="entry name" value="Calcineurin-like_PHP_lpxH"/>
</dbReference>